<dbReference type="Gene3D" id="1.20.120.450">
    <property type="entry name" value="dinb family like domain"/>
    <property type="match status" value="1"/>
</dbReference>
<name>A0A023BVC5_9FLAO</name>
<reference evidence="1 2" key="1">
    <citation type="submission" date="2014-04" db="EMBL/GenBank/DDBJ databases">
        <title>Aquimarina sp. 22II-S11-z7 Genome Sequencing.</title>
        <authorList>
            <person name="Lai Q."/>
        </authorList>
    </citation>
    <scope>NUCLEOTIDE SEQUENCE [LARGE SCALE GENOMIC DNA]</scope>
    <source>
        <strain evidence="1 2">22II-S11-z7</strain>
    </source>
</reference>
<dbReference type="RefSeq" id="WP_034241423.1">
    <property type="nucleotide sequence ID" value="NZ_AQRA01000004.1"/>
</dbReference>
<evidence type="ECO:0000313" key="2">
    <source>
        <dbReference type="Proteomes" id="UP000023541"/>
    </source>
</evidence>
<dbReference type="OrthoDB" id="982141at2"/>
<evidence type="ECO:0000313" key="1">
    <source>
        <dbReference type="EMBL" id="EZH73889.1"/>
    </source>
</evidence>
<gene>
    <name evidence="1" type="ORF">ATO12_13455</name>
</gene>
<evidence type="ECO:0008006" key="3">
    <source>
        <dbReference type="Google" id="ProtNLM"/>
    </source>
</evidence>
<proteinExistence type="predicted"/>
<dbReference type="EMBL" id="AQRA01000004">
    <property type="protein sequence ID" value="EZH73889.1"/>
    <property type="molecule type" value="Genomic_DNA"/>
</dbReference>
<dbReference type="InterPro" id="IPR034660">
    <property type="entry name" value="DinB/YfiT-like"/>
</dbReference>
<organism evidence="1 2">
    <name type="scientific">Aquimarina atlantica</name>
    <dbReference type="NCBI Taxonomy" id="1317122"/>
    <lineage>
        <taxon>Bacteria</taxon>
        <taxon>Pseudomonadati</taxon>
        <taxon>Bacteroidota</taxon>
        <taxon>Flavobacteriia</taxon>
        <taxon>Flavobacteriales</taxon>
        <taxon>Flavobacteriaceae</taxon>
        <taxon>Aquimarina</taxon>
    </lineage>
</organism>
<dbReference type="Proteomes" id="UP000023541">
    <property type="component" value="Unassembled WGS sequence"/>
</dbReference>
<dbReference type="SUPFAM" id="SSF109854">
    <property type="entry name" value="DinB/YfiT-like putative metalloenzymes"/>
    <property type="match status" value="1"/>
</dbReference>
<keyword evidence="2" id="KW-1185">Reference proteome</keyword>
<protein>
    <recommendedName>
        <fullName evidence="3">Damage-inducible protein DinB</fullName>
    </recommendedName>
</protein>
<dbReference type="eggNOG" id="ENOG5031PCE">
    <property type="taxonomic scope" value="Bacteria"/>
</dbReference>
<sequence length="161" mass="19072">MKQYRDQGAVGALLDEYEKALTEVITILSNVNNQKLFTIVDDKTKDPDCRSIQTILTHVIRAGYCYVIEIRKSLGEQIDFVERKTLNSVKEYQTGLQEMFMYNVQLFEDYPDLHLEEKDPDKKIVVTWGQRYNIEQLLEHAIVHILRHRRQIERFLIQLNT</sequence>
<dbReference type="STRING" id="1317122.ATO12_13455"/>
<comment type="caution">
    <text evidence="1">The sequence shown here is derived from an EMBL/GenBank/DDBJ whole genome shotgun (WGS) entry which is preliminary data.</text>
</comment>
<accession>A0A023BVC5</accession>
<dbReference type="AlphaFoldDB" id="A0A023BVC5"/>